<dbReference type="GO" id="GO:0016740">
    <property type="term" value="F:transferase activity"/>
    <property type="evidence" value="ECO:0007669"/>
    <property type="project" value="UniProtKB-KW"/>
</dbReference>
<evidence type="ECO:0000313" key="1">
    <source>
        <dbReference type="EMBL" id="PIS09350.1"/>
    </source>
</evidence>
<dbReference type="AlphaFoldDB" id="A0A2H0W9K3"/>
<dbReference type="InterPro" id="IPR029063">
    <property type="entry name" value="SAM-dependent_MTases_sf"/>
</dbReference>
<name>A0A2H0W9K3_9BACT</name>
<organism evidence="1 2">
    <name type="scientific">Candidatus Beckwithbacteria bacterium CG10_big_fil_rev_8_21_14_0_10_34_10</name>
    <dbReference type="NCBI Taxonomy" id="1974495"/>
    <lineage>
        <taxon>Bacteria</taxon>
        <taxon>Candidatus Beckwithiibacteriota</taxon>
    </lineage>
</organism>
<dbReference type="Gene3D" id="3.40.50.150">
    <property type="entry name" value="Vaccinia Virus protein VP39"/>
    <property type="match status" value="1"/>
</dbReference>
<dbReference type="EMBL" id="PEZT01000010">
    <property type="protein sequence ID" value="PIS09350.1"/>
    <property type="molecule type" value="Genomic_DNA"/>
</dbReference>
<accession>A0A2H0W9K3</accession>
<reference evidence="2" key="1">
    <citation type="submission" date="2017-09" db="EMBL/GenBank/DDBJ databases">
        <title>Depth-based differentiation of microbial function through sediment-hosted aquifers and enrichment of novel symbionts in the deep terrestrial subsurface.</title>
        <authorList>
            <person name="Probst A.J."/>
            <person name="Ladd B."/>
            <person name="Jarett J.K."/>
            <person name="Geller-Mcgrath D.E."/>
            <person name="Sieber C.M.K."/>
            <person name="Emerson J.B."/>
            <person name="Anantharaman K."/>
            <person name="Thomas B.C."/>
            <person name="Malmstrom R."/>
            <person name="Stieglmeier M."/>
            <person name="Klingl A."/>
            <person name="Woyke T."/>
            <person name="Ryan C.M."/>
            <person name="Banfield J.F."/>
        </authorList>
    </citation>
    <scope>NUCLEOTIDE SEQUENCE [LARGE SCALE GENOMIC DNA]</scope>
</reference>
<comment type="caution">
    <text evidence="1">The sequence shown here is derived from an EMBL/GenBank/DDBJ whole genome shotgun (WGS) entry which is preliminary data.</text>
</comment>
<keyword evidence="1" id="KW-0808">Transferase</keyword>
<dbReference type="Proteomes" id="UP000230093">
    <property type="component" value="Unassembled WGS sequence"/>
</dbReference>
<gene>
    <name evidence="1" type="ORF">COT75_01590</name>
</gene>
<protein>
    <submittedName>
        <fullName evidence="1">Crotonobetainyl-CoA--carnitine CoA-transferase</fullName>
    </submittedName>
</protein>
<dbReference type="PANTHER" id="PTHR40036">
    <property type="entry name" value="MACROCIN O-METHYLTRANSFERASE"/>
    <property type="match status" value="1"/>
</dbReference>
<proteinExistence type="predicted"/>
<dbReference type="PANTHER" id="PTHR40036:SF1">
    <property type="entry name" value="MACROCIN O-METHYLTRANSFERASE"/>
    <property type="match status" value="1"/>
</dbReference>
<sequence>MKKQQNLFFDLFKECPIPDNELLLNLGLFIKRQDLSRLLYLDYLYRKIINVHGIVMEFGTRWGQNLALFSSFRGMYEPFNHNRKVVGFDTFKGFPSIHKKDGKSDATSVGAYTTTKKYEKYLKKILDCHEQESPLSSIKKHEVIKGDASLQINKFLKDNPETIIALAYFDLDLYEPTKKCLEAIKKHLTKGSVIGFDELNVGCFPGETLALKEVFGLDKYKITRSPYNPLQSFVVIE</sequence>
<evidence type="ECO:0000313" key="2">
    <source>
        <dbReference type="Proteomes" id="UP000230093"/>
    </source>
</evidence>
<dbReference type="InterPro" id="IPR008884">
    <property type="entry name" value="TylF_MeTrfase"/>
</dbReference>